<gene>
    <name evidence="4" type="ORF">METZ01_LOCUS134694</name>
</gene>
<proteinExistence type="predicted"/>
<reference evidence="4" key="1">
    <citation type="submission" date="2018-05" db="EMBL/GenBank/DDBJ databases">
        <authorList>
            <person name="Lanie J.A."/>
            <person name="Ng W.-L."/>
            <person name="Kazmierczak K.M."/>
            <person name="Andrzejewski T.M."/>
            <person name="Davidsen T.M."/>
            <person name="Wayne K.J."/>
            <person name="Tettelin H."/>
            <person name="Glass J.I."/>
            <person name="Rusch D."/>
            <person name="Podicherti R."/>
            <person name="Tsui H.-C.T."/>
            <person name="Winkler M.E."/>
        </authorList>
    </citation>
    <scope>NUCLEOTIDE SEQUENCE</scope>
</reference>
<evidence type="ECO:0000256" key="1">
    <source>
        <dbReference type="ARBA" id="ARBA00022490"/>
    </source>
</evidence>
<dbReference type="GO" id="GO:0005737">
    <property type="term" value="C:cytoplasm"/>
    <property type="evidence" value="ECO:0007669"/>
    <property type="project" value="TreeGrafter"/>
</dbReference>
<dbReference type="Pfam" id="PF03588">
    <property type="entry name" value="Leu_Phe_trans"/>
    <property type="match status" value="1"/>
</dbReference>
<evidence type="ECO:0000313" key="4">
    <source>
        <dbReference type="EMBL" id="SVA81840.1"/>
    </source>
</evidence>
<keyword evidence="3" id="KW-0012">Acyltransferase</keyword>
<dbReference type="EMBL" id="UINC01019335">
    <property type="protein sequence ID" value="SVA81840.1"/>
    <property type="molecule type" value="Genomic_DNA"/>
</dbReference>
<evidence type="ECO:0000256" key="2">
    <source>
        <dbReference type="ARBA" id="ARBA00022679"/>
    </source>
</evidence>
<accession>A0A381YY09</accession>
<keyword evidence="1" id="KW-0963">Cytoplasm</keyword>
<evidence type="ECO:0000256" key="3">
    <source>
        <dbReference type="ARBA" id="ARBA00023315"/>
    </source>
</evidence>
<protein>
    <recommendedName>
        <fullName evidence="5">Leucyl/phenylalanyl-tRNA--protein transferase</fullName>
    </recommendedName>
</protein>
<dbReference type="AlphaFoldDB" id="A0A381YY09"/>
<dbReference type="PANTHER" id="PTHR30098:SF2">
    <property type="entry name" value="LEUCYL_PHENYLALANYL-TRNA--PROTEIN TRANSFERASE"/>
    <property type="match status" value="1"/>
</dbReference>
<dbReference type="InterPro" id="IPR042203">
    <property type="entry name" value="Leu/Phe-tRNA_Trfase_C"/>
</dbReference>
<dbReference type="GO" id="GO:0030163">
    <property type="term" value="P:protein catabolic process"/>
    <property type="evidence" value="ECO:0007669"/>
    <property type="project" value="InterPro"/>
</dbReference>
<dbReference type="SUPFAM" id="SSF55729">
    <property type="entry name" value="Acyl-CoA N-acyltransferases (Nat)"/>
    <property type="match status" value="1"/>
</dbReference>
<keyword evidence="2" id="KW-0808">Transferase</keyword>
<evidence type="ECO:0008006" key="5">
    <source>
        <dbReference type="Google" id="ProtNLM"/>
    </source>
</evidence>
<name>A0A381YY09_9ZZZZ</name>
<sequence>MAKSANSVEIHFFKPQKRFIIPIYSFHLPRKLFSEYKKNKFTFCINTQFETVIQNCSIPRKINNETWINETIKETYLQLNLEGQAHSIECFYKNKLVAGLYGVHIGSCFFGESMF</sequence>
<dbReference type="Gene3D" id="3.40.630.70">
    <property type="entry name" value="Leucyl/phenylalanyl-tRNA-protein transferase, C-terminal domain"/>
    <property type="match status" value="1"/>
</dbReference>
<organism evidence="4">
    <name type="scientific">marine metagenome</name>
    <dbReference type="NCBI Taxonomy" id="408172"/>
    <lineage>
        <taxon>unclassified sequences</taxon>
        <taxon>metagenomes</taxon>
        <taxon>ecological metagenomes</taxon>
    </lineage>
</organism>
<dbReference type="GO" id="GO:0008914">
    <property type="term" value="F:leucyl-tRNA--protein transferase activity"/>
    <property type="evidence" value="ECO:0007669"/>
    <property type="project" value="InterPro"/>
</dbReference>
<dbReference type="InterPro" id="IPR016181">
    <property type="entry name" value="Acyl_CoA_acyltransferase"/>
</dbReference>
<feature type="non-terminal residue" evidence="4">
    <location>
        <position position="115"/>
    </location>
</feature>
<dbReference type="InterPro" id="IPR004616">
    <property type="entry name" value="Leu/Phe-tRNA_Trfase"/>
</dbReference>
<dbReference type="PANTHER" id="PTHR30098">
    <property type="entry name" value="LEUCYL/PHENYLALANYL-TRNA--PROTEIN TRANSFERASE"/>
    <property type="match status" value="1"/>
</dbReference>